<dbReference type="Proteomes" id="UP001324533">
    <property type="component" value="Chromosome"/>
</dbReference>
<accession>A0ABZ0VB38</accession>
<protein>
    <submittedName>
        <fullName evidence="2">BLUF domain-containing protein</fullName>
    </submittedName>
</protein>
<dbReference type="InterPro" id="IPR007024">
    <property type="entry name" value="BLUF_domain"/>
</dbReference>
<sequence>MSITAGDQLVSVVYVSRAKADVGDDTLRDILTESRENNAQSGVTGVLLYREGQFVQVLEGPRDTVESLVRTITDDPRHTDIRVVLDEPIDERQFGEWTMEFRPVAPPTAALPEGFRDTFDDLDAAESPAGAARAIHDIGLWVKARTARG</sequence>
<gene>
    <name evidence="2" type="ORF">T9R20_13870</name>
</gene>
<dbReference type="RefSeq" id="WP_322409892.1">
    <property type="nucleotide sequence ID" value="NZ_CP139779.1"/>
</dbReference>
<evidence type="ECO:0000259" key="1">
    <source>
        <dbReference type="PROSITE" id="PS50925"/>
    </source>
</evidence>
<keyword evidence="3" id="KW-1185">Reference proteome</keyword>
<dbReference type="EMBL" id="CP139779">
    <property type="protein sequence ID" value="WQB69770.1"/>
    <property type="molecule type" value="Genomic_DNA"/>
</dbReference>
<proteinExistence type="predicted"/>
<reference evidence="2 3" key="1">
    <citation type="submission" date="2023-06" db="EMBL/GenBank/DDBJ databases">
        <title>Rock-solubilizing bacteria, Microbacterium invictum, promotes re-establishment of vegetation in rocky wasteland by accelerating rock bio-weathering and reshaping soil bacterial community.</title>
        <authorList>
            <person name="Liu C."/>
        </authorList>
    </citation>
    <scope>NUCLEOTIDE SEQUENCE [LARGE SCALE GENOMIC DNA]</scope>
    <source>
        <strain evidence="2 3">X-18</strain>
    </source>
</reference>
<dbReference type="SUPFAM" id="SSF54975">
    <property type="entry name" value="Acylphosphatase/BLUF domain-like"/>
    <property type="match status" value="1"/>
</dbReference>
<dbReference type="PROSITE" id="PS50925">
    <property type="entry name" value="BLUF"/>
    <property type="match status" value="1"/>
</dbReference>
<dbReference type="SMART" id="SM01034">
    <property type="entry name" value="BLUF"/>
    <property type="match status" value="1"/>
</dbReference>
<dbReference type="Pfam" id="PF04940">
    <property type="entry name" value="BLUF"/>
    <property type="match status" value="1"/>
</dbReference>
<evidence type="ECO:0000313" key="3">
    <source>
        <dbReference type="Proteomes" id="UP001324533"/>
    </source>
</evidence>
<feature type="domain" description="BLUF" evidence="1">
    <location>
        <begin position="9"/>
        <end position="100"/>
    </location>
</feature>
<organism evidence="2 3">
    <name type="scientific">Microbacterium invictum</name>
    <dbReference type="NCBI Taxonomy" id="515415"/>
    <lineage>
        <taxon>Bacteria</taxon>
        <taxon>Bacillati</taxon>
        <taxon>Actinomycetota</taxon>
        <taxon>Actinomycetes</taxon>
        <taxon>Micrococcales</taxon>
        <taxon>Microbacteriaceae</taxon>
        <taxon>Microbacterium</taxon>
    </lineage>
</organism>
<evidence type="ECO:0000313" key="2">
    <source>
        <dbReference type="EMBL" id="WQB69770.1"/>
    </source>
</evidence>
<dbReference type="InterPro" id="IPR036046">
    <property type="entry name" value="Acylphosphatase-like_dom_sf"/>
</dbReference>
<name>A0ABZ0VB38_9MICO</name>
<dbReference type="Gene3D" id="3.30.70.100">
    <property type="match status" value="1"/>
</dbReference>